<dbReference type="UniPathway" id="UPA00196"/>
<comment type="similarity">
    <text evidence="3 13">Belongs to the PIGM family.</text>
</comment>
<feature type="transmembrane region" description="Helical" evidence="13">
    <location>
        <begin position="385"/>
        <end position="402"/>
    </location>
</feature>
<evidence type="ECO:0000256" key="9">
    <source>
        <dbReference type="ARBA" id="ARBA00022824"/>
    </source>
</evidence>
<dbReference type="InterPro" id="IPR007704">
    <property type="entry name" value="PIG-M"/>
</dbReference>
<accession>A0A507QTU4</accession>
<dbReference type="PANTHER" id="PTHR12886">
    <property type="entry name" value="PIG-M MANNOSYLTRANSFERASE"/>
    <property type="match status" value="1"/>
</dbReference>
<feature type="transmembrane region" description="Helical" evidence="13">
    <location>
        <begin position="360"/>
        <end position="379"/>
    </location>
</feature>
<feature type="transmembrane region" description="Helical" evidence="13">
    <location>
        <begin position="480"/>
        <end position="504"/>
    </location>
</feature>
<protein>
    <recommendedName>
        <fullName evidence="4 13">GPI mannosyltransferase 1</fullName>
        <ecNumber evidence="13">2.4.1.-</ecNumber>
    </recommendedName>
    <alternativeName>
        <fullName evidence="13">GPI mannosyltransferase I</fullName>
    </alternativeName>
</protein>
<feature type="transmembrane region" description="Helical" evidence="13">
    <location>
        <begin position="95"/>
        <end position="112"/>
    </location>
</feature>
<evidence type="ECO:0000313" key="14">
    <source>
        <dbReference type="EMBL" id="TQB70452.1"/>
    </source>
</evidence>
<evidence type="ECO:0000256" key="4">
    <source>
        <dbReference type="ARBA" id="ARBA00013797"/>
    </source>
</evidence>
<dbReference type="GO" id="GO:1990529">
    <property type="term" value="C:glycosylphosphatidylinositol-mannosyltransferase I complex"/>
    <property type="evidence" value="ECO:0007669"/>
    <property type="project" value="TreeGrafter"/>
</dbReference>
<gene>
    <name evidence="14" type="primary">GPI14</name>
    <name evidence="14" type="ORF">MPDQ_000420</name>
</gene>
<comment type="caution">
    <text evidence="14">The sequence shown here is derived from an EMBL/GenBank/DDBJ whole genome shotgun (WGS) entry which is preliminary data.</text>
</comment>
<feature type="transmembrane region" description="Helical" evidence="13">
    <location>
        <begin position="166"/>
        <end position="188"/>
    </location>
</feature>
<feature type="transmembrane region" description="Helical" evidence="13">
    <location>
        <begin position="233"/>
        <end position="249"/>
    </location>
</feature>
<sequence>MDDSDGGTCYFKRVGQDDCCCELENVLEERRKLPGATTKASTSTARHRRRLHSALIAIFKPSTTGSNEHKRHSVDSTIPIINAPRMSFFTSPTRVYLTAAAMRLVFLVYGAWQDAHSAMKYTDIDYNVFTDAARYVSRGASPYARDTYRYTPLLAWMLLPTTWKGVWWFSFGKILFSLADILAGALVVKVLVNPGSGSSSRTGMSSGRALRYASLWLLNPMVANISTRGSSEALLAVLISALLWAVLNRKITLAGFLLGFGVHFKIYPFIYGLSILWWLDESSPRTKDNSGNRNSDGERSSSGVIGTISSFFTPDRVHLTLTSLSIFSALNVSMYILYGVPFVQHTYLHHLSRIDHRHNFSPYSTLLYLSAAGGTGTGLGFESLAFVPQLLLSVVAIPLVLAKKNLPGAMMAQTFAFVTFNKVCTSQYFLWYLIFLPFYLPTSSLMKKPRLGISAASLWVLAQALWLHQAYNLEFLGVSTFLPGLFLASLFFFGVNIWILGIVLSDLGGLEHPSVLSSSKAK</sequence>
<dbReference type="GO" id="GO:0004376">
    <property type="term" value="F:GPI mannosyltransferase activity"/>
    <property type="evidence" value="ECO:0007669"/>
    <property type="project" value="InterPro"/>
</dbReference>
<evidence type="ECO:0000313" key="15">
    <source>
        <dbReference type="Proteomes" id="UP000319663"/>
    </source>
</evidence>
<proteinExistence type="inferred from homology"/>
<evidence type="ECO:0000256" key="5">
    <source>
        <dbReference type="ARBA" id="ARBA00022502"/>
    </source>
</evidence>
<keyword evidence="8 13" id="KW-0812">Transmembrane</keyword>
<keyword evidence="6 13" id="KW-0328">Glycosyltransferase</keyword>
<reference evidence="14 15" key="1">
    <citation type="submission" date="2019-06" db="EMBL/GenBank/DDBJ databases">
        <title>Wine fermentation using esterase from Monascus purpureus.</title>
        <authorList>
            <person name="Geng C."/>
            <person name="Zhang Y."/>
        </authorList>
    </citation>
    <scope>NUCLEOTIDE SEQUENCE [LARGE SCALE GENOMIC DNA]</scope>
    <source>
        <strain evidence="14">HQ1</strain>
    </source>
</reference>
<dbReference type="AlphaFoldDB" id="A0A507QTU4"/>
<feature type="transmembrane region" description="Helical" evidence="13">
    <location>
        <begin position="451"/>
        <end position="468"/>
    </location>
</feature>
<organism evidence="14 15">
    <name type="scientific">Monascus purpureus</name>
    <name type="common">Red mold</name>
    <name type="synonym">Monascus anka</name>
    <dbReference type="NCBI Taxonomy" id="5098"/>
    <lineage>
        <taxon>Eukaryota</taxon>
        <taxon>Fungi</taxon>
        <taxon>Dikarya</taxon>
        <taxon>Ascomycota</taxon>
        <taxon>Pezizomycotina</taxon>
        <taxon>Eurotiomycetes</taxon>
        <taxon>Eurotiomycetidae</taxon>
        <taxon>Eurotiales</taxon>
        <taxon>Aspergillaceae</taxon>
        <taxon>Monascus</taxon>
    </lineage>
</organism>
<keyword evidence="5 13" id="KW-0337">GPI-anchor biosynthesis</keyword>
<dbReference type="GO" id="GO:0051751">
    <property type="term" value="F:alpha-1,4-mannosyltransferase activity"/>
    <property type="evidence" value="ECO:0007669"/>
    <property type="project" value="InterPro"/>
</dbReference>
<evidence type="ECO:0000256" key="2">
    <source>
        <dbReference type="ARBA" id="ARBA00004687"/>
    </source>
</evidence>
<dbReference type="STRING" id="5098.A0A507QTU4"/>
<dbReference type="EC" id="2.4.1.-" evidence="13"/>
<dbReference type="EMBL" id="VIFY01000107">
    <property type="protein sequence ID" value="TQB70452.1"/>
    <property type="molecule type" value="Genomic_DNA"/>
</dbReference>
<dbReference type="GO" id="GO:0005789">
    <property type="term" value="C:endoplasmic reticulum membrane"/>
    <property type="evidence" value="ECO:0007669"/>
    <property type="project" value="UniProtKB-SubCell"/>
</dbReference>
<name>A0A507QTU4_MONPU</name>
<keyword evidence="15" id="KW-1185">Reference proteome</keyword>
<evidence type="ECO:0000256" key="11">
    <source>
        <dbReference type="ARBA" id="ARBA00023136"/>
    </source>
</evidence>
<evidence type="ECO:0000256" key="8">
    <source>
        <dbReference type="ARBA" id="ARBA00022692"/>
    </source>
</evidence>
<dbReference type="GO" id="GO:0006506">
    <property type="term" value="P:GPI anchor biosynthetic process"/>
    <property type="evidence" value="ECO:0007669"/>
    <property type="project" value="UniProtKB-UniPathway"/>
</dbReference>
<dbReference type="Pfam" id="PF05007">
    <property type="entry name" value="Mannosyl_trans"/>
    <property type="match status" value="1"/>
</dbReference>
<feature type="transmembrane region" description="Helical" evidence="13">
    <location>
        <begin position="256"/>
        <end position="279"/>
    </location>
</feature>
<keyword evidence="7 13" id="KW-0808">Transferase</keyword>
<comment type="subcellular location">
    <subcellularLocation>
        <location evidence="1 13">Endoplasmic reticulum membrane</location>
        <topology evidence="1 13">Multi-pass membrane protein</topology>
    </subcellularLocation>
</comment>
<evidence type="ECO:0000256" key="7">
    <source>
        <dbReference type="ARBA" id="ARBA00022679"/>
    </source>
</evidence>
<evidence type="ECO:0000256" key="6">
    <source>
        <dbReference type="ARBA" id="ARBA00022676"/>
    </source>
</evidence>
<keyword evidence="10 13" id="KW-1133">Transmembrane helix</keyword>
<dbReference type="PANTHER" id="PTHR12886:SF0">
    <property type="entry name" value="GPI MANNOSYLTRANSFERASE 1"/>
    <property type="match status" value="1"/>
</dbReference>
<keyword evidence="11 13" id="KW-0472">Membrane</keyword>
<keyword evidence="9 13" id="KW-0256">Endoplasmic reticulum</keyword>
<feature type="transmembrane region" description="Helical" evidence="13">
    <location>
        <begin position="414"/>
        <end position="439"/>
    </location>
</feature>
<dbReference type="Proteomes" id="UP000319663">
    <property type="component" value="Unassembled WGS sequence"/>
</dbReference>
<dbReference type="OrthoDB" id="1741594at2759"/>
<evidence type="ECO:0000256" key="1">
    <source>
        <dbReference type="ARBA" id="ARBA00004477"/>
    </source>
</evidence>
<evidence type="ECO:0000256" key="12">
    <source>
        <dbReference type="ARBA" id="ARBA00025399"/>
    </source>
</evidence>
<feature type="transmembrane region" description="Helical" evidence="13">
    <location>
        <begin position="319"/>
        <end position="340"/>
    </location>
</feature>
<evidence type="ECO:0000256" key="3">
    <source>
        <dbReference type="ARBA" id="ARBA00011071"/>
    </source>
</evidence>
<evidence type="ECO:0000256" key="13">
    <source>
        <dbReference type="RuleBase" id="RU365064"/>
    </source>
</evidence>
<comment type="function">
    <text evidence="12 13">Mannosyltransferase involved in glycosylphosphatidylinositol-anchor biosynthesis. Transfers the first alpha-1,4-mannose to GlcN-acyl-PI during GPI precursor assembly. Required for cell wall integrity.</text>
</comment>
<comment type="pathway">
    <text evidence="2 13">Glycolipid biosynthesis; glycosylphosphatidylinositol-anchor biosynthesis.</text>
</comment>
<evidence type="ECO:0000256" key="10">
    <source>
        <dbReference type="ARBA" id="ARBA00022989"/>
    </source>
</evidence>